<reference evidence="2 3" key="1">
    <citation type="submission" date="2020-05" db="EMBL/GenBank/DDBJ databases">
        <title>Identification and distribution of gene clusters putatively required for synthesis of sphingolipid metabolism inhibitors in phylogenetically diverse species of the filamentous fungus Fusarium.</title>
        <authorList>
            <person name="Kim H.-S."/>
            <person name="Busman M."/>
            <person name="Brown D.W."/>
            <person name="Divon H."/>
            <person name="Uhlig S."/>
            <person name="Proctor R.H."/>
        </authorList>
    </citation>
    <scope>NUCLEOTIDE SEQUENCE [LARGE SCALE GENOMIC DNA]</scope>
    <source>
        <strain evidence="2 3">NRRL 66235</strain>
    </source>
</reference>
<accession>A0A8H5XSA7</accession>
<proteinExistence type="predicted"/>
<evidence type="ECO:0000256" key="1">
    <source>
        <dbReference type="SAM" id="MobiDB-lite"/>
    </source>
</evidence>
<comment type="caution">
    <text evidence="2">The sequence shown here is derived from an EMBL/GenBank/DDBJ whole genome shotgun (WGS) entry which is preliminary data.</text>
</comment>
<protein>
    <submittedName>
        <fullName evidence="2">Uncharacterized protein</fullName>
    </submittedName>
</protein>
<organism evidence="2 3">
    <name type="scientific">Fusarium mundagurra</name>
    <dbReference type="NCBI Taxonomy" id="1567541"/>
    <lineage>
        <taxon>Eukaryota</taxon>
        <taxon>Fungi</taxon>
        <taxon>Dikarya</taxon>
        <taxon>Ascomycota</taxon>
        <taxon>Pezizomycotina</taxon>
        <taxon>Sordariomycetes</taxon>
        <taxon>Hypocreomycetidae</taxon>
        <taxon>Hypocreales</taxon>
        <taxon>Nectriaceae</taxon>
        <taxon>Fusarium</taxon>
        <taxon>Fusarium fujikuroi species complex</taxon>
    </lineage>
</organism>
<dbReference type="AlphaFoldDB" id="A0A8H5XSA7"/>
<name>A0A8H5XSA7_9HYPO</name>
<dbReference type="EMBL" id="JAAOAN010000876">
    <property type="protein sequence ID" value="KAF5698676.1"/>
    <property type="molecule type" value="Genomic_DNA"/>
</dbReference>
<feature type="region of interest" description="Disordered" evidence="1">
    <location>
        <begin position="53"/>
        <end position="106"/>
    </location>
</feature>
<feature type="compositionally biased region" description="Basic and acidic residues" evidence="1">
    <location>
        <begin position="90"/>
        <end position="106"/>
    </location>
</feature>
<evidence type="ECO:0000313" key="3">
    <source>
        <dbReference type="Proteomes" id="UP000544331"/>
    </source>
</evidence>
<dbReference type="OrthoDB" id="5113664at2759"/>
<sequence length="106" mass="11865">MVLWAGRCSVVPTLFPYPASHNKPVLDADHPPPLTQIHQPPWEKLRGCESSYGKRTACAKRSNDDVKLPRVAPSRNNTNEKKSNANAKKSNADAKKPRNAQTHRDR</sequence>
<gene>
    <name evidence="2" type="ORF">FMUND_15046</name>
</gene>
<keyword evidence="3" id="KW-1185">Reference proteome</keyword>
<evidence type="ECO:0000313" key="2">
    <source>
        <dbReference type="EMBL" id="KAF5698676.1"/>
    </source>
</evidence>
<dbReference type="Proteomes" id="UP000544331">
    <property type="component" value="Unassembled WGS sequence"/>
</dbReference>